<dbReference type="InterPro" id="IPR001138">
    <property type="entry name" value="Zn2Cys6_DnaBD"/>
</dbReference>
<dbReference type="CDD" id="cd00067">
    <property type="entry name" value="GAL4"/>
    <property type="match status" value="1"/>
</dbReference>
<evidence type="ECO:0000256" key="3">
    <source>
        <dbReference type="ARBA" id="ARBA00023015"/>
    </source>
</evidence>
<dbReference type="GO" id="GO:0003677">
    <property type="term" value="F:DNA binding"/>
    <property type="evidence" value="ECO:0007669"/>
    <property type="project" value="UniProtKB-KW"/>
</dbReference>
<accession>A0A2T5M195</accession>
<dbReference type="GO" id="GO:0005634">
    <property type="term" value="C:nucleus"/>
    <property type="evidence" value="ECO:0007669"/>
    <property type="project" value="UniProtKB-SubCell"/>
</dbReference>
<dbReference type="InterPro" id="IPR036864">
    <property type="entry name" value="Zn2-C6_fun-type_DNA-bd_sf"/>
</dbReference>
<feature type="compositionally biased region" description="Polar residues" evidence="7">
    <location>
        <begin position="118"/>
        <end position="133"/>
    </location>
</feature>
<keyword evidence="2" id="KW-0479">Metal-binding</keyword>
<keyword evidence="3" id="KW-0805">Transcription regulation</keyword>
<dbReference type="Proteomes" id="UP000244073">
    <property type="component" value="Unassembled WGS sequence"/>
</dbReference>
<dbReference type="RefSeq" id="XP_040753690.1">
    <property type="nucleotide sequence ID" value="XM_040899208.1"/>
</dbReference>
<feature type="region of interest" description="Disordered" evidence="7">
    <location>
        <begin position="106"/>
        <end position="133"/>
    </location>
</feature>
<dbReference type="InterPro" id="IPR050815">
    <property type="entry name" value="TF_fung"/>
</dbReference>
<evidence type="ECO:0000256" key="6">
    <source>
        <dbReference type="ARBA" id="ARBA00023242"/>
    </source>
</evidence>
<feature type="domain" description="Zn(2)-C6 fungal-type" evidence="8">
    <location>
        <begin position="17"/>
        <end position="47"/>
    </location>
</feature>
<dbReference type="PROSITE" id="PS00463">
    <property type="entry name" value="ZN2_CY6_FUNGAL_1"/>
    <property type="match status" value="1"/>
</dbReference>
<protein>
    <recommendedName>
        <fullName evidence="8">Zn(2)-C6 fungal-type domain-containing protein</fullName>
    </recommendedName>
</protein>
<organism evidence="9 10">
    <name type="scientific">Aspergillus ochraceoroseus IBT 24754</name>
    <dbReference type="NCBI Taxonomy" id="1392256"/>
    <lineage>
        <taxon>Eukaryota</taxon>
        <taxon>Fungi</taxon>
        <taxon>Dikarya</taxon>
        <taxon>Ascomycota</taxon>
        <taxon>Pezizomycotina</taxon>
        <taxon>Eurotiomycetes</taxon>
        <taxon>Eurotiomycetidae</taxon>
        <taxon>Eurotiales</taxon>
        <taxon>Aspergillaceae</taxon>
        <taxon>Aspergillus</taxon>
        <taxon>Aspergillus subgen. Nidulantes</taxon>
    </lineage>
</organism>
<dbReference type="SUPFAM" id="SSF57701">
    <property type="entry name" value="Zn2/Cys6 DNA-binding domain"/>
    <property type="match status" value="1"/>
</dbReference>
<evidence type="ECO:0000256" key="7">
    <source>
        <dbReference type="SAM" id="MobiDB-lite"/>
    </source>
</evidence>
<evidence type="ECO:0000256" key="5">
    <source>
        <dbReference type="ARBA" id="ARBA00023163"/>
    </source>
</evidence>
<name>A0A2T5M195_9EURO</name>
<dbReference type="GO" id="GO:0000981">
    <property type="term" value="F:DNA-binding transcription factor activity, RNA polymerase II-specific"/>
    <property type="evidence" value="ECO:0007669"/>
    <property type="project" value="InterPro"/>
</dbReference>
<dbReference type="PANTHER" id="PTHR47338">
    <property type="entry name" value="ZN(II)2CYS6 TRANSCRIPTION FACTOR (EUROFUNG)-RELATED"/>
    <property type="match status" value="1"/>
</dbReference>
<dbReference type="AlphaFoldDB" id="A0A2T5M195"/>
<reference evidence="9 10" key="1">
    <citation type="journal article" date="2018" name="Proc. Natl. Acad. Sci. U.S.A.">
        <title>Linking secondary metabolites to gene clusters through genome sequencing of six diverse Aspergillus species.</title>
        <authorList>
            <person name="Kaerboelling I."/>
            <person name="Vesth T.C."/>
            <person name="Frisvad J.C."/>
            <person name="Nybo J.L."/>
            <person name="Theobald S."/>
            <person name="Kuo A."/>
            <person name="Bowyer P."/>
            <person name="Matsuda Y."/>
            <person name="Mondo S."/>
            <person name="Lyhne E.K."/>
            <person name="Kogle M.E."/>
            <person name="Clum A."/>
            <person name="Lipzen A."/>
            <person name="Salamov A."/>
            <person name="Ngan C.Y."/>
            <person name="Daum C."/>
            <person name="Chiniquy J."/>
            <person name="Barry K."/>
            <person name="LaButti K."/>
            <person name="Haridas S."/>
            <person name="Simmons B.A."/>
            <person name="Magnuson J.K."/>
            <person name="Mortensen U.H."/>
            <person name="Larsen T.O."/>
            <person name="Grigoriev I.V."/>
            <person name="Baker S.E."/>
            <person name="Andersen M.R."/>
        </authorList>
    </citation>
    <scope>NUCLEOTIDE SEQUENCE [LARGE SCALE GENOMIC DNA]</scope>
    <source>
        <strain evidence="9 10">IBT 24754</strain>
    </source>
</reference>
<dbReference type="GeneID" id="63816090"/>
<evidence type="ECO:0000256" key="1">
    <source>
        <dbReference type="ARBA" id="ARBA00004123"/>
    </source>
</evidence>
<proteinExistence type="predicted"/>
<dbReference type="EMBL" id="MSFN02000002">
    <property type="protein sequence ID" value="PTU22298.1"/>
    <property type="molecule type" value="Genomic_DNA"/>
</dbReference>
<dbReference type="VEuPathDB" id="FungiDB:P175DRAFT_0521477"/>
<evidence type="ECO:0000313" key="10">
    <source>
        <dbReference type="Proteomes" id="UP000244073"/>
    </source>
</evidence>
<dbReference type="GO" id="GO:0008270">
    <property type="term" value="F:zinc ion binding"/>
    <property type="evidence" value="ECO:0007669"/>
    <property type="project" value="InterPro"/>
</dbReference>
<dbReference type="OrthoDB" id="4509497at2759"/>
<keyword evidence="6" id="KW-0539">Nucleus</keyword>
<evidence type="ECO:0000313" key="9">
    <source>
        <dbReference type="EMBL" id="PTU22298.1"/>
    </source>
</evidence>
<keyword evidence="4" id="KW-0238">DNA-binding</keyword>
<comment type="subcellular location">
    <subcellularLocation>
        <location evidence="1">Nucleus</location>
    </subcellularLocation>
</comment>
<comment type="caution">
    <text evidence="9">The sequence shown here is derived from an EMBL/GenBank/DDBJ whole genome shotgun (WGS) entry which is preliminary data.</text>
</comment>
<evidence type="ECO:0000259" key="8">
    <source>
        <dbReference type="PROSITE" id="PS50048"/>
    </source>
</evidence>
<sequence length="562" mass="62818">MEISTFSIRPADSTARACVQCRESKKKCNKSLPKCARCDRLALDCQYSEQNGDSRLHAPAESLEREDTSSKLDEILRRLDRIESACQPHEKVATINPSLFQEPAASCPVGSSLPDTDPASSSTGTRSQTPPNCQINPNFLRPSYLNLITDMNVLQTLENEGIFPRQVTQKYLSTVHTWMPMLSSDDLFRRFADFENLNFSSEFSILILSMYTLIRKKSATGTEAESPVYLMCKHLFAVTYSLAGVSWDLLRAGVLLALYEHIHGISEKSKMTIGLCITMLSLLLEKENRGDGTQFPKEEMTRLWWSIAIVDRYINPLPLSPSGRFLIDYADPLRSLNTTESGTMHSDPSAQAIQYSSIQAPWKSLPTDHTLSGESKAAQLLGQVQQFIHRAEFSLNIGCHEYALFHEKILTVLTCLKTVEYCPFRNDSHRGYWTSLSAVLLFCCFLYQKAVDGGVEDILTILTPCIVEAVQVADERAKNFTEARLNMTLDCHEVTPSMITCLYLGALGESLLVQRGLLDPGVQYHCKGFLIALSGEWGLARHRAACLSSPSPLPIYQMLQRG</sequence>
<evidence type="ECO:0000256" key="4">
    <source>
        <dbReference type="ARBA" id="ARBA00023125"/>
    </source>
</evidence>
<dbReference type="Gene3D" id="4.10.240.10">
    <property type="entry name" value="Zn(2)-C6 fungal-type DNA-binding domain"/>
    <property type="match status" value="1"/>
</dbReference>
<evidence type="ECO:0000256" key="2">
    <source>
        <dbReference type="ARBA" id="ARBA00022723"/>
    </source>
</evidence>
<keyword evidence="5" id="KW-0804">Transcription</keyword>
<dbReference type="CDD" id="cd12148">
    <property type="entry name" value="fungal_TF_MHR"/>
    <property type="match status" value="1"/>
</dbReference>
<dbReference type="PANTHER" id="PTHR47338:SF20">
    <property type="entry name" value="ZN(II)2CYS6 TRANSCRIPTION FACTOR (EUROFUNG)"/>
    <property type="match status" value="1"/>
</dbReference>
<dbReference type="Pfam" id="PF00172">
    <property type="entry name" value="Zn_clus"/>
    <property type="match status" value="1"/>
</dbReference>
<dbReference type="PROSITE" id="PS50048">
    <property type="entry name" value="ZN2_CY6_FUNGAL_2"/>
    <property type="match status" value="1"/>
</dbReference>
<gene>
    <name evidence="9" type="ORF">P175DRAFT_0521477</name>
</gene>
<dbReference type="SMART" id="SM00066">
    <property type="entry name" value="GAL4"/>
    <property type="match status" value="1"/>
</dbReference>